<reference evidence="25 26" key="1">
    <citation type="submission" date="2020-08" db="EMBL/GenBank/DDBJ databases">
        <title>Genomic Encyclopedia of Type Strains, Phase IV (KMG-IV): sequencing the most valuable type-strain genomes for metagenomic binning, comparative biology and taxonomic classification.</title>
        <authorList>
            <person name="Goeker M."/>
        </authorList>
    </citation>
    <scope>NUCLEOTIDE SEQUENCE [LARGE SCALE GENOMIC DNA]</scope>
    <source>
        <strain evidence="25 26">DSM 26287</strain>
    </source>
</reference>
<comment type="similarity">
    <text evidence="2 24">Belongs to the bacterial diacylglycerol kinase family.</text>
</comment>
<dbReference type="GO" id="GO:0004143">
    <property type="term" value="F:ATP-dependent diacylglycerol kinase activity"/>
    <property type="evidence" value="ECO:0007669"/>
    <property type="project" value="UniProtKB-EC"/>
</dbReference>
<comment type="cofactor">
    <cofactor evidence="23">
        <name>Mg(2+)</name>
        <dbReference type="ChEBI" id="CHEBI:18420"/>
    </cofactor>
    <text evidence="23">Mn(2+), Zn(2+), Cd(2+) and Co(2+) support activity to lesser extents.</text>
</comment>
<evidence type="ECO:0000256" key="5">
    <source>
        <dbReference type="ARBA" id="ARBA00022475"/>
    </source>
</evidence>
<feature type="binding site" evidence="22">
    <location>
        <position position="82"/>
    </location>
    <ligand>
        <name>ATP</name>
        <dbReference type="ChEBI" id="CHEBI:30616"/>
    </ligand>
</feature>
<evidence type="ECO:0000256" key="16">
    <source>
        <dbReference type="ARBA" id="ARBA00023098"/>
    </source>
</evidence>
<dbReference type="AlphaFoldDB" id="A0A7X0NE10"/>
<proteinExistence type="inferred from homology"/>
<keyword evidence="14 23" id="KW-0460">Magnesium</keyword>
<dbReference type="GO" id="GO:0006654">
    <property type="term" value="P:phosphatidic acid biosynthetic process"/>
    <property type="evidence" value="ECO:0007669"/>
    <property type="project" value="InterPro"/>
</dbReference>
<evidence type="ECO:0000256" key="7">
    <source>
        <dbReference type="ARBA" id="ARBA00022519"/>
    </source>
</evidence>
<evidence type="ECO:0000256" key="22">
    <source>
        <dbReference type="PIRSR" id="PIRSR600829-3"/>
    </source>
</evidence>
<feature type="binding site" evidence="22">
    <location>
        <position position="15"/>
    </location>
    <ligand>
        <name>ATP</name>
        <dbReference type="ChEBI" id="CHEBI:30616"/>
    </ligand>
</feature>
<keyword evidence="18" id="KW-0594">Phospholipid biosynthesis</keyword>
<feature type="binding site" evidence="21">
    <location>
        <position position="15"/>
    </location>
    <ligand>
        <name>substrate</name>
    </ligand>
</feature>
<feature type="binding site" evidence="21">
    <location>
        <position position="75"/>
    </location>
    <ligand>
        <name>substrate</name>
    </ligand>
</feature>
<evidence type="ECO:0000256" key="19">
    <source>
        <dbReference type="ARBA" id="ARBA00023264"/>
    </source>
</evidence>
<keyword evidence="8 24" id="KW-0808">Transferase</keyword>
<evidence type="ECO:0000313" key="25">
    <source>
        <dbReference type="EMBL" id="MBB6541687.1"/>
    </source>
</evidence>
<sequence length="123" mass="13608">MTSELGFTKTRGLKRVFLAFGNSVRALKWLVKNEAAFRQELLLLIACIPITFVFEITASERLILLTSVVFIIFTEIVNTAIETVVDRVGTEIHPLSGLAKDLGSAAVMISFIMAVLIWLVVLI</sequence>
<evidence type="ECO:0000256" key="3">
    <source>
        <dbReference type="ARBA" id="ARBA00012133"/>
    </source>
</evidence>
<feature type="transmembrane region" description="Helical" evidence="24">
    <location>
        <begin position="35"/>
        <end position="56"/>
    </location>
</feature>
<feature type="binding site" evidence="21">
    <location>
        <begin position="36"/>
        <end position="40"/>
    </location>
    <ligand>
        <name>substrate</name>
    </ligand>
</feature>
<dbReference type="InterPro" id="IPR036945">
    <property type="entry name" value="DAGK_sf"/>
</dbReference>
<feature type="transmembrane region" description="Helical" evidence="24">
    <location>
        <begin position="62"/>
        <end position="81"/>
    </location>
</feature>
<accession>A0A7X0NE10</accession>
<feature type="active site" description="Proton acceptor" evidence="20">
    <location>
        <position position="75"/>
    </location>
</feature>
<evidence type="ECO:0000256" key="11">
    <source>
        <dbReference type="ARBA" id="ARBA00022741"/>
    </source>
</evidence>
<evidence type="ECO:0000256" key="24">
    <source>
        <dbReference type="RuleBase" id="RU363065"/>
    </source>
</evidence>
<evidence type="ECO:0000256" key="18">
    <source>
        <dbReference type="ARBA" id="ARBA00023209"/>
    </source>
</evidence>
<keyword evidence="16 24" id="KW-0443">Lipid metabolism</keyword>
<feature type="transmembrane region" description="Helical" evidence="24">
    <location>
        <begin position="102"/>
        <end position="121"/>
    </location>
</feature>
<keyword evidence="12 24" id="KW-0418">Kinase</keyword>
<evidence type="ECO:0000256" key="13">
    <source>
        <dbReference type="ARBA" id="ARBA00022840"/>
    </source>
</evidence>
<feature type="binding site" evidence="22">
    <location>
        <begin position="91"/>
        <end position="93"/>
    </location>
    <ligand>
        <name>ATP</name>
        <dbReference type="ChEBI" id="CHEBI:30616"/>
    </ligand>
</feature>
<keyword evidence="7 24" id="KW-0997">Cell inner membrane</keyword>
<comment type="caution">
    <text evidence="25">The sequence shown here is derived from an EMBL/GenBank/DDBJ whole genome shotgun (WGS) entry which is preliminary data.</text>
</comment>
<dbReference type="InterPro" id="IPR000829">
    <property type="entry name" value="DAGK"/>
</dbReference>
<evidence type="ECO:0000256" key="9">
    <source>
        <dbReference type="ARBA" id="ARBA00022692"/>
    </source>
</evidence>
<evidence type="ECO:0000256" key="23">
    <source>
        <dbReference type="PIRSR" id="PIRSR600829-4"/>
    </source>
</evidence>
<comment type="function">
    <text evidence="24">Catalyzes the ATP-dependent phosphorylation of sn-l,2-diacylglycerol (DAG) to phosphatidic acid. Involved in the recycling of diacylglycerol produced as a by-product during membrane-derived oligosaccharide (MDO) biosynthesis.</text>
</comment>
<feature type="binding site" evidence="21">
    <location>
        <position position="61"/>
    </location>
    <ligand>
        <name>substrate</name>
    </ligand>
</feature>
<dbReference type="EC" id="2.7.1.107" evidence="3 24"/>
<dbReference type="Gene3D" id="1.10.287.3610">
    <property type="match status" value="1"/>
</dbReference>
<organism evidence="25 26">
    <name type="scientific">Thalassotalea piscium</name>
    <dbReference type="NCBI Taxonomy" id="1230533"/>
    <lineage>
        <taxon>Bacteria</taxon>
        <taxon>Pseudomonadati</taxon>
        <taxon>Pseudomonadota</taxon>
        <taxon>Gammaproteobacteria</taxon>
        <taxon>Alteromonadales</taxon>
        <taxon>Colwelliaceae</taxon>
        <taxon>Thalassotalea</taxon>
    </lineage>
</organism>
<dbReference type="GO" id="GO:0046872">
    <property type="term" value="F:metal ion binding"/>
    <property type="evidence" value="ECO:0007669"/>
    <property type="project" value="UniProtKB-KW"/>
</dbReference>
<dbReference type="RefSeq" id="WP_184421170.1">
    <property type="nucleotide sequence ID" value="NZ_AP027362.1"/>
</dbReference>
<evidence type="ECO:0000256" key="10">
    <source>
        <dbReference type="ARBA" id="ARBA00022723"/>
    </source>
</evidence>
<evidence type="ECO:0000256" key="15">
    <source>
        <dbReference type="ARBA" id="ARBA00022989"/>
    </source>
</evidence>
<keyword evidence="26" id="KW-1185">Reference proteome</keyword>
<evidence type="ECO:0000256" key="12">
    <source>
        <dbReference type="ARBA" id="ARBA00022777"/>
    </source>
</evidence>
<dbReference type="PANTHER" id="PTHR34299">
    <property type="entry name" value="DIACYLGLYCEROL KINASE"/>
    <property type="match status" value="1"/>
</dbReference>
<evidence type="ECO:0000256" key="14">
    <source>
        <dbReference type="ARBA" id="ARBA00022842"/>
    </source>
</evidence>
<protein>
    <recommendedName>
        <fullName evidence="4 24">Diacylglycerol kinase</fullName>
        <ecNumber evidence="3 24">2.7.1.107</ecNumber>
    </recommendedName>
</protein>
<dbReference type="Proteomes" id="UP000537141">
    <property type="component" value="Unassembled WGS sequence"/>
</dbReference>
<gene>
    <name evidence="25" type="ORF">HNQ55_000161</name>
</gene>
<keyword evidence="13 22" id="KW-0067">ATP-binding</keyword>
<keyword evidence="9 24" id="KW-0812">Transmembrane</keyword>
<dbReference type="PROSITE" id="PS01069">
    <property type="entry name" value="DAGK_PROKAR"/>
    <property type="match status" value="1"/>
</dbReference>
<evidence type="ECO:0000313" key="26">
    <source>
        <dbReference type="Proteomes" id="UP000537141"/>
    </source>
</evidence>
<comment type="catalytic activity">
    <reaction evidence="24">
        <text>a 1,2-diacyl-sn-glycerol + ATP = a 1,2-diacyl-sn-glycero-3-phosphate + ADP + H(+)</text>
        <dbReference type="Rhea" id="RHEA:10272"/>
        <dbReference type="ChEBI" id="CHEBI:15378"/>
        <dbReference type="ChEBI" id="CHEBI:17815"/>
        <dbReference type="ChEBI" id="CHEBI:30616"/>
        <dbReference type="ChEBI" id="CHEBI:58608"/>
        <dbReference type="ChEBI" id="CHEBI:456216"/>
        <dbReference type="EC" id="2.7.1.107"/>
    </reaction>
</comment>
<dbReference type="Pfam" id="PF01219">
    <property type="entry name" value="DAGK_prokar"/>
    <property type="match status" value="1"/>
</dbReference>
<dbReference type="PANTHER" id="PTHR34299:SF1">
    <property type="entry name" value="DIACYLGLYCEROL KINASE"/>
    <property type="match status" value="1"/>
</dbReference>
<evidence type="ECO:0000256" key="20">
    <source>
        <dbReference type="PIRSR" id="PIRSR600829-1"/>
    </source>
</evidence>
<feature type="binding site" evidence="21">
    <location>
        <position position="104"/>
    </location>
    <ligand>
        <name>substrate</name>
    </ligand>
</feature>
<feature type="binding site" evidence="23">
    <location>
        <position position="34"/>
    </location>
    <ligand>
        <name>a divalent metal cation</name>
        <dbReference type="ChEBI" id="CHEBI:60240"/>
    </ligand>
</feature>
<keyword evidence="17 24" id="KW-0472">Membrane</keyword>
<keyword evidence="10 23" id="KW-0479">Metal-binding</keyword>
<evidence type="ECO:0000256" key="17">
    <source>
        <dbReference type="ARBA" id="ARBA00023136"/>
    </source>
</evidence>
<evidence type="ECO:0000256" key="21">
    <source>
        <dbReference type="PIRSR" id="PIRSR600829-2"/>
    </source>
</evidence>
<evidence type="ECO:0000256" key="8">
    <source>
        <dbReference type="ARBA" id="ARBA00022679"/>
    </source>
</evidence>
<evidence type="ECO:0000256" key="6">
    <source>
        <dbReference type="ARBA" id="ARBA00022516"/>
    </source>
</evidence>
<dbReference type="CDD" id="cd14264">
    <property type="entry name" value="DAGK_IM"/>
    <property type="match status" value="1"/>
</dbReference>
<dbReference type="InterPro" id="IPR033718">
    <property type="entry name" value="DAGK_prok"/>
</dbReference>
<keyword evidence="19 24" id="KW-1208">Phospholipid metabolism</keyword>
<evidence type="ECO:0000256" key="1">
    <source>
        <dbReference type="ARBA" id="ARBA00004429"/>
    </source>
</evidence>
<dbReference type="GO" id="GO:0005886">
    <property type="term" value="C:plasma membrane"/>
    <property type="evidence" value="ECO:0007669"/>
    <property type="project" value="UniProtKB-SubCell"/>
</dbReference>
<keyword evidence="11 22" id="KW-0547">Nucleotide-binding</keyword>
<evidence type="ECO:0000256" key="2">
    <source>
        <dbReference type="ARBA" id="ARBA00005967"/>
    </source>
</evidence>
<feature type="binding site" evidence="22">
    <location>
        <position position="34"/>
    </location>
    <ligand>
        <name>ATP</name>
        <dbReference type="ChEBI" id="CHEBI:30616"/>
    </ligand>
</feature>
<keyword evidence="6" id="KW-0444">Lipid biosynthesis</keyword>
<dbReference type="EMBL" id="JACHHU010000001">
    <property type="protein sequence ID" value="MBB6541687.1"/>
    <property type="molecule type" value="Genomic_DNA"/>
</dbReference>
<keyword evidence="15 24" id="KW-1133">Transmembrane helix</keyword>
<name>A0A7X0NE10_9GAMM</name>
<dbReference type="GO" id="GO:0005524">
    <property type="term" value="F:ATP binding"/>
    <property type="evidence" value="ECO:0007669"/>
    <property type="project" value="UniProtKB-KW"/>
</dbReference>
<feature type="binding site" evidence="22">
    <location>
        <begin position="100"/>
        <end position="101"/>
    </location>
    <ligand>
        <name>ATP</name>
        <dbReference type="ChEBI" id="CHEBI:30616"/>
    </ligand>
</feature>
<comment type="subcellular location">
    <subcellularLocation>
        <location evidence="1 24">Cell inner membrane</location>
        <topology evidence="1 24">Multi-pass membrane protein</topology>
    </subcellularLocation>
</comment>
<feature type="binding site" evidence="23">
    <location>
        <position position="82"/>
    </location>
    <ligand>
        <name>a divalent metal cation</name>
        <dbReference type="ChEBI" id="CHEBI:60240"/>
    </ligand>
</feature>
<evidence type="ECO:0000256" key="4">
    <source>
        <dbReference type="ARBA" id="ARBA00017575"/>
    </source>
</evidence>
<keyword evidence="5" id="KW-1003">Cell membrane</keyword>